<feature type="compositionally biased region" description="Polar residues" evidence="10">
    <location>
        <begin position="792"/>
        <end position="801"/>
    </location>
</feature>
<dbReference type="GO" id="GO:0005198">
    <property type="term" value="F:structural molecule activity"/>
    <property type="evidence" value="ECO:0007669"/>
    <property type="project" value="InterPro"/>
</dbReference>
<dbReference type="FunFam" id="1.20.80.10:FF:000001">
    <property type="entry name" value="Erythrocyte membrane protein band 4.1"/>
    <property type="match status" value="1"/>
</dbReference>
<dbReference type="CDD" id="cd14473">
    <property type="entry name" value="FERM_B-lobe"/>
    <property type="match status" value="1"/>
</dbReference>
<dbReference type="InterPro" id="IPR019747">
    <property type="entry name" value="FERM_CS"/>
</dbReference>
<dbReference type="InterPro" id="IPR019748">
    <property type="entry name" value="FERM_central"/>
</dbReference>
<dbReference type="InterPro" id="IPR011993">
    <property type="entry name" value="PH-like_dom_sf"/>
</dbReference>
<dbReference type="InterPro" id="IPR029071">
    <property type="entry name" value="Ubiquitin-like_domsf"/>
</dbReference>
<feature type="compositionally biased region" description="Basic and acidic residues" evidence="10">
    <location>
        <begin position="580"/>
        <end position="597"/>
    </location>
</feature>
<feature type="domain" description="FERM" evidence="11">
    <location>
        <begin position="40"/>
        <end position="321"/>
    </location>
</feature>
<dbReference type="InterPro" id="IPR014847">
    <property type="entry name" value="FA"/>
</dbReference>
<dbReference type="Pfam" id="PF09380">
    <property type="entry name" value="FERM_C"/>
    <property type="match status" value="1"/>
</dbReference>
<evidence type="ECO:0000256" key="9">
    <source>
        <dbReference type="ARBA" id="ARBA00043944"/>
    </source>
</evidence>
<feature type="compositionally biased region" description="Basic and acidic residues" evidence="10">
    <location>
        <begin position="355"/>
        <end position="367"/>
    </location>
</feature>
<dbReference type="SMART" id="SM00295">
    <property type="entry name" value="B41"/>
    <property type="match status" value="1"/>
</dbReference>
<evidence type="ECO:0000256" key="4">
    <source>
        <dbReference type="ARBA" id="ARBA00022490"/>
    </source>
</evidence>
<dbReference type="Gene3D" id="3.10.20.90">
    <property type="entry name" value="Phosphatidylinositol 3-kinase Catalytic Subunit, Chain A, domain 1"/>
    <property type="match status" value="1"/>
</dbReference>
<feature type="compositionally biased region" description="Polar residues" evidence="10">
    <location>
        <begin position="712"/>
        <end position="722"/>
    </location>
</feature>
<feature type="compositionally biased region" description="Polar residues" evidence="10">
    <location>
        <begin position="729"/>
        <end position="754"/>
    </location>
</feature>
<dbReference type="GO" id="GO:0031032">
    <property type="term" value="P:actomyosin structure organization"/>
    <property type="evidence" value="ECO:0007669"/>
    <property type="project" value="TreeGrafter"/>
</dbReference>
<dbReference type="SUPFAM" id="SSF54236">
    <property type="entry name" value="Ubiquitin-like"/>
    <property type="match status" value="1"/>
</dbReference>
<feature type="region of interest" description="Disordered" evidence="10">
    <location>
        <begin position="348"/>
        <end position="923"/>
    </location>
</feature>
<keyword evidence="5" id="KW-0597">Phosphoprotein</keyword>
<dbReference type="PRINTS" id="PR00935">
    <property type="entry name" value="BAND41"/>
</dbReference>
<sequence>MAEEKESGGEKKAAENGPSDSTPSSKSRRSGGVTRGKGGVPCRVHMLDGSDFDCELERKAKGQELFDRVCESLNLLERDYFGLSFRDHEDARNWINLEKRLSKQLKHTPWEMSFEVKFYPPDPAQLQEDITRYQLCLQIRDDILSGKLPCSFVTHALLGSYLVQAELGDFDPEDHAGNYLSEFRFAPNQTPELEDKVMELHKQHKGQTPAEAELHYLENAKKLAMYGVDLHQARDSEGVDIMLGVCSSGLLVYRDRLRINRFAWPKILKISYKRNNFYIKIRPGEFEQFESTIGFKLANHRAAKRLWKVCVEHHTFFRLMSPEPAPKQRLFFPRFGSKFRYSGRTQYQSRQASARIDRPPPHFERTLSNKRFSSRSMDALTLPSRERPVVVPEESKRHTLAGAPALRKLPSDEPGNQEELTKMSAKAAAQGAKAAGKELVDPNLRDGVRDADVSPGDTDKKKDKRPVGGVAVMLPMDMKKMEQRQSHHETKSSKPSKEDARKSVVSDEKATGKGGKSPTSPSKDTKGGKSKSETSKPKEKPSKEKSDVAEVKVIQLQDPSTGITTEVYVTSRDVPSGGGGKEKKGDEVEKLRGRRDNSLPSKSSPRISEQVGKSGDIPTVTGVSPNDDSVEDWERREQLRPTKSESRLENFSEKGIQDQDVVRLSLTRSREKLGPLSESGDKVAATEPAGGYRKGIEASGARPKEGFWPPTISKQPRSSNAQEPPDTQAPVTSTPRPSGGPRTSATHGFGTATSDEAARRAAGFIGRQTSPYTKEYTYEVEEQGDQRRPYSPTRTGFSYAQPTTPPTSPSGQEAGEMSPGSRQVRGLAFTYSPTRTAPPKETAITGAPTATKVSTKGDKKNGHKEKKGKVPGTGGKVHGIDSSPSSESESSDSSLDEYKEEKAMTPSKVAKTKSSPPYPSQKMTYKVPTKKVIAHADGTYEEVIEEPGQVLAGTRPVVVGVVPSAGRPTSPGKATPPGPRGPASTAFAKESKLSPTSSKIPTLGKDTSPQQFASFSLGKGSVEVSPTSPDGPAGVGSLDTTRKSTSTQQQRTVTQQMARSAKVVAVPIEDLPSTIVKTEAMKYDPSAMTGAPHPTSTTTVPVVSTETRKVAYQVDQPGEGMPPTGARFAATTVTTSAVPPHDVVEQEGEIVSSQTISSKTRTVETVTYKMERDGVVETRVEQKITIQSDGDPIDHDRALAEAIQEATMMNPDMTVEKIEIQQQSAAK</sequence>
<dbReference type="InterPro" id="IPR019749">
    <property type="entry name" value="Band_41_domain"/>
</dbReference>
<evidence type="ECO:0000313" key="12">
    <source>
        <dbReference type="EMBL" id="MBY04470.1"/>
    </source>
</evidence>
<dbReference type="GO" id="GO:0003779">
    <property type="term" value="F:actin binding"/>
    <property type="evidence" value="ECO:0007669"/>
    <property type="project" value="UniProtKB-KW"/>
</dbReference>
<dbReference type="InterPro" id="IPR018980">
    <property type="entry name" value="FERM_PH-like_C"/>
</dbReference>
<dbReference type="GO" id="GO:0048731">
    <property type="term" value="P:system development"/>
    <property type="evidence" value="ECO:0007669"/>
    <property type="project" value="UniProtKB-ARBA"/>
</dbReference>
<dbReference type="PROSITE" id="PS00660">
    <property type="entry name" value="FERM_1"/>
    <property type="match status" value="1"/>
</dbReference>
<feature type="compositionally biased region" description="Basic and acidic residues" evidence="10">
    <location>
        <begin position="477"/>
        <end position="511"/>
    </location>
</feature>
<dbReference type="PANTHER" id="PTHR23280">
    <property type="entry name" value="4.1 G PROTEIN"/>
    <property type="match status" value="1"/>
</dbReference>
<dbReference type="EMBL" id="GGLE01000344">
    <property type="protein sequence ID" value="MBY04470.1"/>
    <property type="molecule type" value="Transcribed_RNA"/>
</dbReference>
<dbReference type="GO" id="GO:0005912">
    <property type="term" value="C:adherens junction"/>
    <property type="evidence" value="ECO:0007669"/>
    <property type="project" value="UniProtKB-SubCell"/>
</dbReference>
<evidence type="ECO:0000256" key="10">
    <source>
        <dbReference type="SAM" id="MobiDB-lite"/>
    </source>
</evidence>
<keyword evidence="4" id="KW-0963">Cytoplasm</keyword>
<feature type="compositionally biased region" description="Basic and acidic residues" evidence="10">
    <location>
        <begin position="523"/>
        <end position="550"/>
    </location>
</feature>
<dbReference type="Pfam" id="PF09379">
    <property type="entry name" value="FERM_N"/>
    <property type="match status" value="1"/>
</dbReference>
<feature type="compositionally biased region" description="Polar residues" evidence="10">
    <location>
        <begin position="557"/>
        <end position="568"/>
    </location>
</feature>
<dbReference type="InterPro" id="IPR008379">
    <property type="entry name" value="Band_4.1_C"/>
</dbReference>
<keyword evidence="8" id="KW-0206">Cytoskeleton</keyword>
<dbReference type="Gene3D" id="2.30.29.30">
    <property type="entry name" value="Pleckstrin-homology domain (PH domain)/Phosphotyrosine-binding domain (PTB)"/>
    <property type="match status" value="1"/>
</dbReference>
<comment type="subcellular location">
    <subcellularLocation>
        <location evidence="2">Cell junction</location>
        <location evidence="2">Adherens junction</location>
    </subcellularLocation>
    <subcellularLocation>
        <location evidence="9">Cell projection</location>
        <location evidence="9">Rhabdomere</location>
    </subcellularLocation>
    <subcellularLocation>
        <location evidence="1">Cytoplasm</location>
        <location evidence="1">Cytoskeleton</location>
    </subcellularLocation>
</comment>
<dbReference type="FunFam" id="3.10.20.90:FF:000002">
    <property type="entry name" value="Erythrocyte protein band 4.1-like 3"/>
    <property type="match status" value="1"/>
</dbReference>
<accession>A0A2R5L4U8</accession>
<reference evidence="12" key="1">
    <citation type="submission" date="2018-03" db="EMBL/GenBank/DDBJ databases">
        <title>The relapsing fever spirochete Borrelia turicatae persists in the highly oxidative environment of its soft-bodied tick vector.</title>
        <authorList>
            <person name="Bourret T.J."/>
            <person name="Boyle W.K."/>
            <person name="Valenzuela J.G."/>
            <person name="Oliveira F."/>
            <person name="Lopez J.E."/>
        </authorList>
    </citation>
    <scope>NUCLEOTIDE SEQUENCE</scope>
    <source>
        <strain evidence="12">Kansas strain/isolate</strain>
        <tissue evidence="12">Salivary glands</tissue>
    </source>
</reference>
<name>A0A2R5L4U8_9ACAR</name>
<dbReference type="InterPro" id="IPR014352">
    <property type="entry name" value="FERM/acyl-CoA-bd_prot_sf"/>
</dbReference>
<feature type="compositionally biased region" description="Polar residues" evidence="10">
    <location>
        <begin position="598"/>
        <end position="607"/>
    </location>
</feature>
<evidence type="ECO:0000256" key="5">
    <source>
        <dbReference type="ARBA" id="ARBA00022553"/>
    </source>
</evidence>
<feature type="compositionally biased region" description="Basic and acidic residues" evidence="10">
    <location>
        <begin position="384"/>
        <end position="397"/>
    </location>
</feature>
<proteinExistence type="predicted"/>
<dbReference type="SUPFAM" id="SSF47031">
    <property type="entry name" value="Second domain of FERM"/>
    <property type="match status" value="1"/>
</dbReference>
<protein>
    <recommendedName>
        <fullName evidence="3">Moesin/ezrin/radixin homolog 1</fullName>
    </recommendedName>
</protein>
<feature type="compositionally biased region" description="Low complexity" evidence="10">
    <location>
        <begin position="881"/>
        <end position="893"/>
    </location>
</feature>
<dbReference type="InterPro" id="IPR000798">
    <property type="entry name" value="Ez/rad/moesin-like"/>
</dbReference>
<dbReference type="CDD" id="cd13184">
    <property type="entry name" value="FERM_C_4_1_family"/>
    <property type="match status" value="1"/>
</dbReference>
<dbReference type="PROSITE" id="PS00661">
    <property type="entry name" value="FERM_2"/>
    <property type="match status" value="1"/>
</dbReference>
<dbReference type="AlphaFoldDB" id="A0A2R5L4U8"/>
<dbReference type="Pfam" id="PF08736">
    <property type="entry name" value="FA"/>
    <property type="match status" value="1"/>
</dbReference>
<feature type="compositionally biased region" description="Basic and acidic residues" evidence="10">
    <location>
        <begin position="435"/>
        <end position="461"/>
    </location>
</feature>
<keyword evidence="6" id="KW-0965">Cell junction</keyword>
<feature type="region of interest" description="Disordered" evidence="10">
    <location>
        <begin position="962"/>
        <end position="1058"/>
    </location>
</feature>
<evidence type="ECO:0000256" key="8">
    <source>
        <dbReference type="ARBA" id="ARBA00023212"/>
    </source>
</evidence>
<feature type="region of interest" description="Disordered" evidence="10">
    <location>
        <begin position="1"/>
        <end position="40"/>
    </location>
</feature>
<dbReference type="Gene3D" id="1.20.80.10">
    <property type="match status" value="1"/>
</dbReference>
<dbReference type="PANTHER" id="PTHR23280:SF21">
    <property type="entry name" value="PROTEIN 4.1 HOMOLOG"/>
    <property type="match status" value="1"/>
</dbReference>
<evidence type="ECO:0000256" key="1">
    <source>
        <dbReference type="ARBA" id="ARBA00004245"/>
    </source>
</evidence>
<feature type="compositionally biased region" description="Low complexity" evidence="10">
    <location>
        <begin position="1043"/>
        <end position="1056"/>
    </location>
</feature>
<keyword evidence="7" id="KW-0009">Actin-binding</keyword>
<evidence type="ECO:0000259" key="11">
    <source>
        <dbReference type="PROSITE" id="PS50057"/>
    </source>
</evidence>
<dbReference type="PRINTS" id="PR00661">
    <property type="entry name" value="ERMFAMILY"/>
</dbReference>
<evidence type="ECO:0000256" key="3">
    <source>
        <dbReference type="ARBA" id="ARBA00022025"/>
    </source>
</evidence>
<dbReference type="GO" id="GO:0009887">
    <property type="term" value="P:animal organ morphogenesis"/>
    <property type="evidence" value="ECO:0007669"/>
    <property type="project" value="UniProtKB-ARBA"/>
</dbReference>
<dbReference type="Pfam" id="PF05902">
    <property type="entry name" value="4_1_CTD"/>
    <property type="match status" value="1"/>
</dbReference>
<dbReference type="SMART" id="SM01196">
    <property type="entry name" value="FERM_C"/>
    <property type="match status" value="1"/>
</dbReference>
<feature type="compositionally biased region" description="Polar residues" evidence="10">
    <location>
        <begin position="993"/>
        <end position="1014"/>
    </location>
</feature>
<dbReference type="GO" id="GO:0005886">
    <property type="term" value="C:plasma membrane"/>
    <property type="evidence" value="ECO:0007669"/>
    <property type="project" value="TreeGrafter"/>
</dbReference>
<feature type="compositionally biased region" description="Low complexity" evidence="10">
    <location>
        <begin position="15"/>
        <end position="25"/>
    </location>
</feature>
<dbReference type="Pfam" id="PF00373">
    <property type="entry name" value="FERM_M"/>
    <property type="match status" value="1"/>
</dbReference>
<evidence type="ECO:0000256" key="7">
    <source>
        <dbReference type="ARBA" id="ARBA00023203"/>
    </source>
</evidence>
<feature type="compositionally biased region" description="Basic and acidic residues" evidence="10">
    <location>
        <begin position="1"/>
        <end position="14"/>
    </location>
</feature>
<dbReference type="SUPFAM" id="SSF50729">
    <property type="entry name" value="PH domain-like"/>
    <property type="match status" value="1"/>
</dbReference>
<dbReference type="FunFam" id="2.30.29.30:FF:000001">
    <property type="entry name" value="Erythrocyte membrane protein band 4.1"/>
    <property type="match status" value="1"/>
</dbReference>
<dbReference type="InterPro" id="IPR018979">
    <property type="entry name" value="FERM_N"/>
</dbReference>
<dbReference type="GO" id="GO:0005856">
    <property type="term" value="C:cytoskeleton"/>
    <property type="evidence" value="ECO:0007669"/>
    <property type="project" value="UniProtKB-SubCell"/>
</dbReference>
<feature type="compositionally biased region" description="Basic and acidic residues" evidence="10">
    <location>
        <begin position="632"/>
        <end position="661"/>
    </location>
</feature>
<dbReference type="PROSITE" id="PS50057">
    <property type="entry name" value="FERM_3"/>
    <property type="match status" value="1"/>
</dbReference>
<dbReference type="SMART" id="SM01195">
    <property type="entry name" value="FA"/>
    <property type="match status" value="1"/>
</dbReference>
<dbReference type="InterPro" id="IPR000299">
    <property type="entry name" value="FERM_domain"/>
</dbReference>
<evidence type="ECO:0000256" key="6">
    <source>
        <dbReference type="ARBA" id="ARBA00022949"/>
    </source>
</evidence>
<evidence type="ECO:0000256" key="2">
    <source>
        <dbReference type="ARBA" id="ARBA00004536"/>
    </source>
</evidence>
<organism evidence="12">
    <name type="scientific">Ornithodoros turicata</name>
    <dbReference type="NCBI Taxonomy" id="34597"/>
    <lineage>
        <taxon>Eukaryota</taxon>
        <taxon>Metazoa</taxon>
        <taxon>Ecdysozoa</taxon>
        <taxon>Arthropoda</taxon>
        <taxon>Chelicerata</taxon>
        <taxon>Arachnida</taxon>
        <taxon>Acari</taxon>
        <taxon>Parasitiformes</taxon>
        <taxon>Ixodida</taxon>
        <taxon>Ixodoidea</taxon>
        <taxon>Argasidae</taxon>
        <taxon>Ornithodorinae</taxon>
        <taxon>Ornithodoros</taxon>
    </lineage>
</organism>
<dbReference type="InterPro" id="IPR035963">
    <property type="entry name" value="FERM_2"/>
</dbReference>
<feature type="compositionally biased region" description="Low complexity" evidence="10">
    <location>
        <begin position="425"/>
        <end position="434"/>
    </location>
</feature>